<dbReference type="STRING" id="77586.A0A0D9UWC7"/>
<keyword evidence="13" id="KW-1185">Reference proteome</keyword>
<dbReference type="PANTHER" id="PTHR33146">
    <property type="entry name" value="ENDONUCLEASE 4"/>
    <property type="match status" value="1"/>
</dbReference>
<dbReference type="InterPro" id="IPR003154">
    <property type="entry name" value="S1/P1nuclease"/>
</dbReference>
<evidence type="ECO:0000256" key="11">
    <source>
        <dbReference type="SAM" id="SignalP"/>
    </source>
</evidence>
<dbReference type="InterPro" id="IPR008947">
    <property type="entry name" value="PLipase_C/P1_nuclease_dom_sf"/>
</dbReference>
<dbReference type="GO" id="GO:0003676">
    <property type="term" value="F:nucleic acid binding"/>
    <property type="evidence" value="ECO:0007669"/>
    <property type="project" value="InterPro"/>
</dbReference>
<comment type="catalytic activity">
    <reaction evidence="1">
        <text>Endonucleolytic cleavage to 5'-phosphomononucleotide and 5'-phosphooligonucleotide end-products.</text>
        <dbReference type="EC" id="3.1.30.1"/>
    </reaction>
</comment>
<evidence type="ECO:0000256" key="2">
    <source>
        <dbReference type="ARBA" id="ARBA00009547"/>
    </source>
</evidence>
<feature type="chain" id="PRO_5002346948" description="Aspergillus nuclease S1" evidence="11">
    <location>
        <begin position="35"/>
        <end position="334"/>
    </location>
</feature>
<keyword evidence="4" id="KW-0540">Nuclease</keyword>
<evidence type="ECO:0000256" key="4">
    <source>
        <dbReference type="ARBA" id="ARBA00022722"/>
    </source>
</evidence>
<keyword evidence="10" id="KW-0325">Glycoprotein</keyword>
<name>A0A0D9UWC7_9ORYZ</name>
<keyword evidence="7" id="KW-0255">Endonuclease</keyword>
<dbReference type="SUPFAM" id="SSF48537">
    <property type="entry name" value="Phospholipase C/P1 nuclease"/>
    <property type="match status" value="1"/>
</dbReference>
<evidence type="ECO:0000256" key="5">
    <source>
        <dbReference type="ARBA" id="ARBA00022723"/>
    </source>
</evidence>
<dbReference type="GO" id="GO:0000014">
    <property type="term" value="F:single-stranded DNA endodeoxyribonuclease activity"/>
    <property type="evidence" value="ECO:0007669"/>
    <property type="project" value="UniProtKB-ARBA"/>
</dbReference>
<dbReference type="Pfam" id="PF02265">
    <property type="entry name" value="S1-P1_nuclease"/>
    <property type="match status" value="1"/>
</dbReference>
<dbReference type="GO" id="GO:0046872">
    <property type="term" value="F:metal ion binding"/>
    <property type="evidence" value="ECO:0007669"/>
    <property type="project" value="UniProtKB-KW"/>
</dbReference>
<evidence type="ECO:0000313" key="12">
    <source>
        <dbReference type="EnsemblPlants" id="LPERR01G01770.2"/>
    </source>
</evidence>
<evidence type="ECO:0000256" key="7">
    <source>
        <dbReference type="ARBA" id="ARBA00022759"/>
    </source>
</evidence>
<reference evidence="13" key="2">
    <citation type="submission" date="2013-12" db="EMBL/GenBank/DDBJ databases">
        <authorList>
            <person name="Yu Y."/>
            <person name="Lee S."/>
            <person name="de Baynast K."/>
            <person name="Wissotski M."/>
            <person name="Liu L."/>
            <person name="Talag J."/>
            <person name="Goicoechea J."/>
            <person name="Angelova A."/>
            <person name="Jetty R."/>
            <person name="Kudrna D."/>
            <person name="Golser W."/>
            <person name="Rivera L."/>
            <person name="Zhang J."/>
            <person name="Wing R."/>
        </authorList>
    </citation>
    <scope>NUCLEOTIDE SEQUENCE</scope>
</reference>
<keyword evidence="5" id="KW-0479">Metal-binding</keyword>
<evidence type="ECO:0000313" key="13">
    <source>
        <dbReference type="Proteomes" id="UP000032180"/>
    </source>
</evidence>
<keyword evidence="6 11" id="KW-0732">Signal</keyword>
<feature type="signal peptide" evidence="11">
    <location>
        <begin position="1"/>
        <end position="34"/>
    </location>
</feature>
<reference evidence="12" key="3">
    <citation type="submission" date="2015-04" db="UniProtKB">
        <authorList>
            <consortium name="EnsemblPlants"/>
        </authorList>
    </citation>
    <scope>IDENTIFICATION</scope>
</reference>
<dbReference type="eggNOG" id="ENOG502QRXU">
    <property type="taxonomic scope" value="Eukaryota"/>
</dbReference>
<dbReference type="PANTHER" id="PTHR33146:SF21">
    <property type="entry name" value="ASPERGILLUS NUCLEASE S1"/>
    <property type="match status" value="1"/>
</dbReference>
<evidence type="ECO:0000256" key="6">
    <source>
        <dbReference type="ARBA" id="ARBA00022729"/>
    </source>
</evidence>
<dbReference type="GO" id="GO:0006308">
    <property type="term" value="P:DNA catabolic process"/>
    <property type="evidence" value="ECO:0007669"/>
    <property type="project" value="InterPro"/>
</dbReference>
<evidence type="ECO:0000256" key="1">
    <source>
        <dbReference type="ARBA" id="ARBA00000245"/>
    </source>
</evidence>
<dbReference type="Gramene" id="LPERR01G01770.2">
    <property type="protein sequence ID" value="LPERR01G01770.2"/>
    <property type="gene ID" value="LPERR01G01770"/>
</dbReference>
<protein>
    <recommendedName>
        <fullName evidence="3">Aspergillus nuclease S1</fullName>
        <ecNumber evidence="3">3.1.30.1</ecNumber>
    </recommendedName>
</protein>
<dbReference type="EnsemblPlants" id="LPERR01G01770.2">
    <property type="protein sequence ID" value="LPERR01G01770.2"/>
    <property type="gene ID" value="LPERR01G01770"/>
</dbReference>
<dbReference type="CDD" id="cd11010">
    <property type="entry name" value="S1-P1_nuclease"/>
    <property type="match status" value="1"/>
</dbReference>
<reference evidence="12 13" key="1">
    <citation type="submission" date="2012-08" db="EMBL/GenBank/DDBJ databases">
        <title>Oryza genome evolution.</title>
        <authorList>
            <person name="Wing R.A."/>
        </authorList>
    </citation>
    <scope>NUCLEOTIDE SEQUENCE</scope>
</reference>
<accession>A0A0D9UWC7</accession>
<dbReference type="Gene3D" id="1.10.575.10">
    <property type="entry name" value="P1 Nuclease"/>
    <property type="match status" value="1"/>
</dbReference>
<sequence>MAAHTSPLLRLRLPTPLAVAVVFTLIAAPPIAEAWGKQGHIMVCKIAEVPTFNSCLLLGCRLQNYLSEKAVAAVKELLPESAGGELSTMCPWADEVRFRYYWSRPLHYVNTPQVCNFKYSRDCHNSRGQQGMCVVGAINNYTEQLYSYGDSKTSYNLTESLMFLAHFVGDVHQPLHVGFEEDEGGNTIKVHWYRRKENLHHVWDNSIIETAMKDFYNRSLDTMVEALKMNLTVSAVQRLDGWSDDISHWENCANKKATCANDYAIESIHLACNYAYKDVEQDITLGDDYFFSRYPIVEKRLAQAGIRLALILNRIFGEDTDGNAIYHYKSEVDG</sequence>
<dbReference type="Proteomes" id="UP000032180">
    <property type="component" value="Chromosome 1"/>
</dbReference>
<comment type="similarity">
    <text evidence="2">Belongs to the nuclease type I family.</text>
</comment>
<evidence type="ECO:0000256" key="3">
    <source>
        <dbReference type="ARBA" id="ARBA00012562"/>
    </source>
</evidence>
<dbReference type="EC" id="3.1.30.1" evidence="3"/>
<evidence type="ECO:0000256" key="9">
    <source>
        <dbReference type="ARBA" id="ARBA00023157"/>
    </source>
</evidence>
<keyword evidence="9" id="KW-1015">Disulfide bond</keyword>
<evidence type="ECO:0000256" key="10">
    <source>
        <dbReference type="ARBA" id="ARBA00023180"/>
    </source>
</evidence>
<dbReference type="FunFam" id="1.10.575.10:FF:000002">
    <property type="entry name" value="Endonuclease 2"/>
    <property type="match status" value="1"/>
</dbReference>
<evidence type="ECO:0000256" key="8">
    <source>
        <dbReference type="ARBA" id="ARBA00022801"/>
    </source>
</evidence>
<proteinExistence type="inferred from homology"/>
<dbReference type="GO" id="GO:0004521">
    <property type="term" value="F:RNA endonuclease activity"/>
    <property type="evidence" value="ECO:0007669"/>
    <property type="project" value="UniProtKB-ARBA"/>
</dbReference>
<organism evidence="12 13">
    <name type="scientific">Leersia perrieri</name>
    <dbReference type="NCBI Taxonomy" id="77586"/>
    <lineage>
        <taxon>Eukaryota</taxon>
        <taxon>Viridiplantae</taxon>
        <taxon>Streptophyta</taxon>
        <taxon>Embryophyta</taxon>
        <taxon>Tracheophyta</taxon>
        <taxon>Spermatophyta</taxon>
        <taxon>Magnoliopsida</taxon>
        <taxon>Liliopsida</taxon>
        <taxon>Poales</taxon>
        <taxon>Poaceae</taxon>
        <taxon>BOP clade</taxon>
        <taxon>Oryzoideae</taxon>
        <taxon>Oryzeae</taxon>
        <taxon>Oryzinae</taxon>
        <taxon>Leersia</taxon>
    </lineage>
</organism>
<keyword evidence="8" id="KW-0378">Hydrolase</keyword>
<dbReference type="AlphaFoldDB" id="A0A0D9UWC7"/>